<gene>
    <name evidence="2" type="ORF">J2W95_002371</name>
</gene>
<evidence type="ECO:0000259" key="1">
    <source>
        <dbReference type="Pfam" id="PF14455"/>
    </source>
</evidence>
<keyword evidence="3" id="KW-1185">Reference proteome</keyword>
<feature type="domain" description="Metal binding" evidence="1">
    <location>
        <begin position="16"/>
        <end position="184"/>
    </location>
</feature>
<evidence type="ECO:0000313" key="2">
    <source>
        <dbReference type="EMBL" id="MDR6845661.1"/>
    </source>
</evidence>
<dbReference type="InterPro" id="IPR025873">
    <property type="entry name" value="Metal-bd_dom_prd"/>
</dbReference>
<protein>
    <recommendedName>
        <fullName evidence="1">Metal binding domain-containing protein</fullName>
    </recommendedName>
</protein>
<name>A0ABU1S3R0_9FLAO</name>
<evidence type="ECO:0000313" key="3">
    <source>
        <dbReference type="Proteomes" id="UP001261871"/>
    </source>
</evidence>
<organism evidence="2 3">
    <name type="scientific">Flavobacterium granuli</name>
    <dbReference type="NCBI Taxonomy" id="280093"/>
    <lineage>
        <taxon>Bacteria</taxon>
        <taxon>Pseudomonadati</taxon>
        <taxon>Bacteroidota</taxon>
        <taxon>Flavobacteriia</taxon>
        <taxon>Flavobacteriales</taxon>
        <taxon>Flavobacteriaceae</taxon>
        <taxon>Flavobacterium</taxon>
    </lineage>
</organism>
<dbReference type="EMBL" id="JAVDTX010000005">
    <property type="protein sequence ID" value="MDR6845661.1"/>
    <property type="molecule type" value="Genomic_DNA"/>
</dbReference>
<reference evidence="2 3" key="1">
    <citation type="submission" date="2023-07" db="EMBL/GenBank/DDBJ databases">
        <title>Sorghum-associated microbial communities from plants grown in Nebraska, USA.</title>
        <authorList>
            <person name="Schachtman D."/>
        </authorList>
    </citation>
    <scope>NUCLEOTIDE SEQUENCE [LARGE SCALE GENOMIC DNA]</scope>
    <source>
        <strain evidence="2 3">BE124</strain>
    </source>
</reference>
<accession>A0ABU1S3R0</accession>
<dbReference type="Proteomes" id="UP001261871">
    <property type="component" value="Unassembled WGS sequence"/>
</dbReference>
<dbReference type="RefSeq" id="WP_310007159.1">
    <property type="nucleotide sequence ID" value="NZ_JAVDTX010000005.1"/>
</dbReference>
<dbReference type="Pfam" id="PF14455">
    <property type="entry name" value="Metal_CEHH"/>
    <property type="match status" value="1"/>
</dbReference>
<sequence length="219" mass="24414">MVSDSKFPGNALQIADPEVSKIKFERELNQFMSNAAYNRERGIILIRATFPDIVLAFTAANAHPRVIIFCVKINFTNYDLEAPSVEFVDALTEAPVLFTDLLSHMPRKVAGGQQDQQQVNITLGAPLIQAHPPHMKPFLCLPGVKEYHNHPAHSNDPWLTHRGLGEGTLGFLIDQLHKYGTDPIVVYMNKNYNVQQQNGLLQIQAIGIVASIDPNRIPL</sequence>
<comment type="caution">
    <text evidence="2">The sequence shown here is derived from an EMBL/GenBank/DDBJ whole genome shotgun (WGS) entry which is preliminary data.</text>
</comment>
<proteinExistence type="predicted"/>